<evidence type="ECO:0000313" key="2">
    <source>
        <dbReference type="Proteomes" id="UP000054359"/>
    </source>
</evidence>
<dbReference type="Proteomes" id="UP000054359">
    <property type="component" value="Unassembled WGS sequence"/>
</dbReference>
<protein>
    <submittedName>
        <fullName evidence="1">Uncharacterized protein</fullName>
    </submittedName>
</protein>
<evidence type="ECO:0000313" key="1">
    <source>
        <dbReference type="EMBL" id="KFM61264.1"/>
    </source>
</evidence>
<gene>
    <name evidence="1" type="ORF">X975_02996</name>
</gene>
<organism evidence="1 2">
    <name type="scientific">Stegodyphus mimosarum</name>
    <name type="common">African social velvet spider</name>
    <dbReference type="NCBI Taxonomy" id="407821"/>
    <lineage>
        <taxon>Eukaryota</taxon>
        <taxon>Metazoa</taxon>
        <taxon>Ecdysozoa</taxon>
        <taxon>Arthropoda</taxon>
        <taxon>Chelicerata</taxon>
        <taxon>Arachnida</taxon>
        <taxon>Araneae</taxon>
        <taxon>Araneomorphae</taxon>
        <taxon>Entelegynae</taxon>
        <taxon>Eresoidea</taxon>
        <taxon>Eresidae</taxon>
        <taxon>Stegodyphus</taxon>
    </lineage>
</organism>
<feature type="non-terminal residue" evidence="1">
    <location>
        <position position="64"/>
    </location>
</feature>
<name>A0A087T825_STEMI</name>
<keyword evidence="2" id="KW-1185">Reference proteome</keyword>
<proteinExistence type="predicted"/>
<sequence>VIELSLARLTLAFENNELHEKSYGCANVICNLGFTAYNSGFYESSCYFLEISSTLMSDSEIADK</sequence>
<dbReference type="EMBL" id="KK113885">
    <property type="protein sequence ID" value="KFM61264.1"/>
    <property type="molecule type" value="Genomic_DNA"/>
</dbReference>
<dbReference type="AlphaFoldDB" id="A0A087T825"/>
<reference evidence="1 2" key="1">
    <citation type="submission" date="2013-11" db="EMBL/GenBank/DDBJ databases">
        <title>Genome sequencing of Stegodyphus mimosarum.</title>
        <authorList>
            <person name="Bechsgaard J."/>
        </authorList>
    </citation>
    <scope>NUCLEOTIDE SEQUENCE [LARGE SCALE GENOMIC DNA]</scope>
</reference>
<accession>A0A087T825</accession>
<feature type="non-terminal residue" evidence="1">
    <location>
        <position position="1"/>
    </location>
</feature>